<dbReference type="GO" id="GO:0003723">
    <property type="term" value="F:RNA binding"/>
    <property type="evidence" value="ECO:0007669"/>
    <property type="project" value="UniProtKB-KW"/>
</dbReference>
<dbReference type="InterPro" id="IPR036986">
    <property type="entry name" value="S4_RNA-bd_sf"/>
</dbReference>
<dbReference type="PATRIC" id="fig|1526658.3.peg.809"/>
<dbReference type="Gene3D" id="3.10.290.10">
    <property type="entry name" value="RNA-binding S4 domain"/>
    <property type="match status" value="1"/>
</dbReference>
<comment type="caution">
    <text evidence="3">The sequence shown here is derived from an EMBL/GenBank/DDBJ whole genome shotgun (WGS) entry which is preliminary data.</text>
</comment>
<accession>A0A0N1F592</accession>
<dbReference type="PROSITE" id="PS50889">
    <property type="entry name" value="S4"/>
    <property type="match status" value="1"/>
</dbReference>
<dbReference type="Pfam" id="PF01479">
    <property type="entry name" value="S4"/>
    <property type="match status" value="1"/>
</dbReference>
<evidence type="ECO:0000256" key="1">
    <source>
        <dbReference type="PROSITE-ProRule" id="PRU00182"/>
    </source>
</evidence>
<protein>
    <submittedName>
        <fullName evidence="3">RNA-binding protein S4</fullName>
    </submittedName>
</protein>
<dbReference type="Proteomes" id="UP000037822">
    <property type="component" value="Unassembled WGS sequence"/>
</dbReference>
<dbReference type="RefSeq" id="WP_054209027.1">
    <property type="nucleotide sequence ID" value="NZ_LGSZ01000032.1"/>
</dbReference>
<keyword evidence="1" id="KW-0694">RNA-binding</keyword>
<keyword evidence="4" id="KW-1185">Reference proteome</keyword>
<dbReference type="InterPro" id="IPR002942">
    <property type="entry name" value="S4_RNA-bd"/>
</dbReference>
<dbReference type="CDD" id="cd00165">
    <property type="entry name" value="S4"/>
    <property type="match status" value="1"/>
</dbReference>
<dbReference type="AlphaFoldDB" id="A0A0N1F592"/>
<dbReference type="OrthoDB" id="9797176at2"/>
<organism evidence="3 4">
    <name type="scientific">Bosea vaviloviae</name>
    <dbReference type="NCBI Taxonomy" id="1526658"/>
    <lineage>
        <taxon>Bacteria</taxon>
        <taxon>Pseudomonadati</taxon>
        <taxon>Pseudomonadota</taxon>
        <taxon>Alphaproteobacteria</taxon>
        <taxon>Hyphomicrobiales</taxon>
        <taxon>Boseaceae</taxon>
        <taxon>Bosea</taxon>
    </lineage>
</organism>
<reference evidence="3 4" key="1">
    <citation type="submission" date="2015-07" db="EMBL/GenBank/DDBJ databases">
        <title>Whole genome sequencing of Bosea vaviloviae isolated from cave pool.</title>
        <authorList>
            <person name="Tan N.E.H."/>
            <person name="Lee Y.P."/>
            <person name="Gan H.M."/>
            <person name="Barton H."/>
            <person name="Savka M.A."/>
        </authorList>
    </citation>
    <scope>NUCLEOTIDE SEQUENCE [LARGE SCALE GENOMIC DNA]</scope>
    <source>
        <strain evidence="3 4">SD260</strain>
    </source>
</reference>
<dbReference type="SUPFAM" id="SSF55174">
    <property type="entry name" value="Alpha-L RNA-binding motif"/>
    <property type="match status" value="1"/>
</dbReference>
<dbReference type="EMBL" id="LGSZ01000032">
    <property type="protein sequence ID" value="KPH81086.1"/>
    <property type="molecule type" value="Genomic_DNA"/>
</dbReference>
<evidence type="ECO:0000313" key="4">
    <source>
        <dbReference type="Proteomes" id="UP000037822"/>
    </source>
</evidence>
<sequence length="103" mass="11610">MRDDRQRLDKWLWFARFAKTRTVAVRLVEDGHVRIDGRRAGNPAQALKLGDVLTLALPHATIVVRLLSLGERRGSFEQAQFLYERLDQGGRGDAPLAEQEGSV</sequence>
<proteinExistence type="predicted"/>
<gene>
    <name evidence="3" type="ORF">AE618_10685</name>
</gene>
<dbReference type="SMART" id="SM00363">
    <property type="entry name" value="S4"/>
    <property type="match status" value="1"/>
</dbReference>
<feature type="domain" description="RNA-binding S4" evidence="2">
    <location>
        <begin position="6"/>
        <end position="71"/>
    </location>
</feature>
<evidence type="ECO:0000259" key="2">
    <source>
        <dbReference type="SMART" id="SM00363"/>
    </source>
</evidence>
<evidence type="ECO:0000313" key="3">
    <source>
        <dbReference type="EMBL" id="KPH81086.1"/>
    </source>
</evidence>
<name>A0A0N1F592_9HYPH</name>